<feature type="region of interest" description="Disordered" evidence="5">
    <location>
        <begin position="42"/>
        <end position="70"/>
    </location>
</feature>
<keyword evidence="3" id="KW-0732">Signal</keyword>
<dbReference type="EMBL" id="FOBM01000006">
    <property type="protein sequence ID" value="SEM22015.1"/>
    <property type="molecule type" value="Genomic_DNA"/>
</dbReference>
<keyword evidence="1" id="KW-0134">Cell wall</keyword>
<evidence type="ECO:0000256" key="1">
    <source>
        <dbReference type="ARBA" id="ARBA00022512"/>
    </source>
</evidence>
<reference evidence="8 9" key="1">
    <citation type="submission" date="2016-10" db="EMBL/GenBank/DDBJ databases">
        <authorList>
            <person name="de Groot N.N."/>
        </authorList>
    </citation>
    <scope>NUCLEOTIDE SEQUENCE [LARGE SCALE GENOMIC DNA]</scope>
    <source>
        <strain evidence="8 9">VTM1R29</strain>
    </source>
</reference>
<gene>
    <name evidence="8" type="ORF">SAMN04487839_10680</name>
</gene>
<dbReference type="PROSITE" id="PS50847">
    <property type="entry name" value="GRAM_POS_ANCHORING"/>
    <property type="match status" value="1"/>
</dbReference>
<feature type="domain" description="Gram-positive cocci surface proteins LPxTG" evidence="7">
    <location>
        <begin position="361"/>
        <end position="395"/>
    </location>
</feature>
<dbReference type="CDD" id="cd00222">
    <property type="entry name" value="CollagenBindB"/>
    <property type="match status" value="3"/>
</dbReference>
<evidence type="ECO:0000256" key="5">
    <source>
        <dbReference type="SAM" id="MobiDB-lite"/>
    </source>
</evidence>
<accession>A0A1H7WLK6</accession>
<dbReference type="Gene3D" id="2.60.40.1140">
    <property type="entry name" value="Collagen-binding surface protein Cna, B-type domain"/>
    <property type="match status" value="4"/>
</dbReference>
<feature type="non-terminal residue" evidence="8">
    <location>
        <position position="1"/>
    </location>
</feature>
<keyword evidence="6" id="KW-0812">Transmembrane</keyword>
<protein>
    <submittedName>
        <fullName evidence="8">LPXTG-motif cell wall anchor domain-containing protein</fullName>
    </submittedName>
</protein>
<evidence type="ECO:0000313" key="8">
    <source>
        <dbReference type="EMBL" id="SEM22015.1"/>
    </source>
</evidence>
<evidence type="ECO:0000313" key="9">
    <source>
        <dbReference type="Proteomes" id="UP000182764"/>
    </source>
</evidence>
<keyword evidence="4" id="KW-0572">Peptidoglycan-anchor</keyword>
<evidence type="ECO:0000256" key="4">
    <source>
        <dbReference type="ARBA" id="ARBA00023088"/>
    </source>
</evidence>
<feature type="compositionally biased region" description="Low complexity" evidence="5">
    <location>
        <begin position="320"/>
        <end position="329"/>
    </location>
</feature>
<evidence type="ECO:0000256" key="6">
    <source>
        <dbReference type="SAM" id="Phobius"/>
    </source>
</evidence>
<keyword evidence="6" id="KW-1133">Transmembrane helix</keyword>
<dbReference type="Proteomes" id="UP000182764">
    <property type="component" value="Unassembled WGS sequence"/>
</dbReference>
<feature type="compositionally biased region" description="Polar residues" evidence="5">
    <location>
        <begin position="42"/>
        <end position="65"/>
    </location>
</feature>
<feature type="region of interest" description="Disordered" evidence="5">
    <location>
        <begin position="318"/>
        <end position="351"/>
    </location>
</feature>
<organism evidence="8 9">
    <name type="scientific">Streptococcus gallolyticus</name>
    <dbReference type="NCBI Taxonomy" id="315405"/>
    <lineage>
        <taxon>Bacteria</taxon>
        <taxon>Bacillati</taxon>
        <taxon>Bacillota</taxon>
        <taxon>Bacilli</taxon>
        <taxon>Lactobacillales</taxon>
        <taxon>Streptococcaceae</taxon>
        <taxon>Streptococcus</taxon>
    </lineage>
</organism>
<dbReference type="AlphaFoldDB" id="A0A1H7WLK6"/>
<evidence type="ECO:0000256" key="2">
    <source>
        <dbReference type="ARBA" id="ARBA00022525"/>
    </source>
</evidence>
<proteinExistence type="predicted"/>
<keyword evidence="6" id="KW-0472">Membrane</keyword>
<sequence>QTATASEATGWKYEFANVDRYKDGKEIVYSVVEDEVAGYTSQPTGMNVTNSHEPETTSVSGGKTWSDNDDQDGLRPESIIVNLLANGEVVASQTVTADNDWNYSFTDLPKNDNGNEIVYTVEEANTPDGYKSVVDGTTITNIHTPATTEVSGTKTWNDNDNAVGLRPSAITVNLLANGTKVASQEVTADSDWNYSFTDLPKYANGNEITYTVTEDTVANYTPTYDGYNITNDYTPGKTSITVTKVWDDNGDQDGIRPDTIQVQLYANGKKSGDAITLTAADNWTYTWTGLDENLTYTVKEVSDVEGYTATVGDVENGNVTITNTHTPTTPDKPSSDEPTTPSQSNKKSDKEQDKNIIAALLPSTGSRSGLELTILGLVLVIALLAGLVYHKVKKA</sequence>
<dbReference type="NCBIfam" id="TIGR01167">
    <property type="entry name" value="LPXTG_anchor"/>
    <property type="match status" value="1"/>
</dbReference>
<feature type="transmembrane region" description="Helical" evidence="6">
    <location>
        <begin position="372"/>
        <end position="389"/>
    </location>
</feature>
<feature type="compositionally biased region" description="Polar residues" evidence="5">
    <location>
        <begin position="336"/>
        <end position="345"/>
    </location>
</feature>
<dbReference type="Pfam" id="PF05738">
    <property type="entry name" value="Cna_B"/>
    <property type="match status" value="4"/>
</dbReference>
<name>A0A1H7WLK6_9STRE</name>
<evidence type="ECO:0000259" key="7">
    <source>
        <dbReference type="PROSITE" id="PS50847"/>
    </source>
</evidence>
<dbReference type="InterPro" id="IPR008454">
    <property type="entry name" value="Collagen-bd_Cna-like_B-typ_dom"/>
</dbReference>
<keyword evidence="2" id="KW-0964">Secreted</keyword>
<dbReference type="InterPro" id="IPR019931">
    <property type="entry name" value="LPXTG_anchor"/>
</dbReference>
<dbReference type="RefSeq" id="WP_141768340.1">
    <property type="nucleotide sequence ID" value="NZ_FOBM01000006.1"/>
</dbReference>
<evidence type="ECO:0000256" key="3">
    <source>
        <dbReference type="ARBA" id="ARBA00022729"/>
    </source>
</evidence>
<dbReference type="SUPFAM" id="SSF49478">
    <property type="entry name" value="Cna protein B-type domain"/>
    <property type="match status" value="4"/>
</dbReference>